<feature type="compositionally biased region" description="Basic and acidic residues" evidence="1">
    <location>
        <begin position="10"/>
        <end position="20"/>
    </location>
</feature>
<feature type="region of interest" description="Disordered" evidence="1">
    <location>
        <begin position="1"/>
        <end position="20"/>
    </location>
</feature>
<reference evidence="2" key="1">
    <citation type="submission" date="2020-08" db="EMBL/GenBank/DDBJ databases">
        <title>Genomic Encyclopedia of Type Strains, Phase IV (KMG-V): Genome sequencing to study the core and pangenomes of soil and plant-associated prokaryotes.</title>
        <authorList>
            <person name="Whitman W."/>
        </authorList>
    </citation>
    <scope>NUCLEOTIDE SEQUENCE [LARGE SCALE GENOMIC DNA]</scope>
    <source>
        <strain evidence="2">M8UP27</strain>
    </source>
</reference>
<protein>
    <submittedName>
        <fullName evidence="2">Uncharacterized protein</fullName>
    </submittedName>
</protein>
<sequence>MTKAQAIREQGAHDGNVDFSSRRPDRYLILAYIRAILCRMRKM</sequence>
<accession>A0A7W8IKF8</accession>
<evidence type="ECO:0000256" key="1">
    <source>
        <dbReference type="SAM" id="MobiDB-lite"/>
    </source>
</evidence>
<keyword evidence="3" id="KW-1185">Reference proteome</keyword>
<evidence type="ECO:0000313" key="3">
    <source>
        <dbReference type="Proteomes" id="UP000568106"/>
    </source>
</evidence>
<dbReference type="AlphaFoldDB" id="A0A7W8IKF8"/>
<dbReference type="Proteomes" id="UP000568106">
    <property type="component" value="Unassembled WGS sequence"/>
</dbReference>
<gene>
    <name evidence="2" type="ORF">HDF09_002671</name>
</gene>
<evidence type="ECO:0000313" key="2">
    <source>
        <dbReference type="EMBL" id="MBB5317985.1"/>
    </source>
</evidence>
<dbReference type="EMBL" id="JACHDY010000003">
    <property type="protein sequence ID" value="MBB5317985.1"/>
    <property type="molecule type" value="Genomic_DNA"/>
</dbReference>
<proteinExistence type="predicted"/>
<name>A0A7W8IKF8_9BACT</name>
<comment type="caution">
    <text evidence="2">The sequence shown here is derived from an EMBL/GenBank/DDBJ whole genome shotgun (WGS) entry which is preliminary data.</text>
</comment>
<organism evidence="2 3">
    <name type="scientific">Tunturiibacter empetritectus</name>
    <dbReference type="NCBI Taxonomy" id="3069691"/>
    <lineage>
        <taxon>Bacteria</taxon>
        <taxon>Pseudomonadati</taxon>
        <taxon>Acidobacteriota</taxon>
        <taxon>Terriglobia</taxon>
        <taxon>Terriglobales</taxon>
        <taxon>Acidobacteriaceae</taxon>
        <taxon>Tunturiibacter</taxon>
    </lineage>
</organism>